<name>A0A0C3JAY2_PISTI</name>
<proteinExistence type="predicted"/>
<accession>A0A0C3JAY2</accession>
<evidence type="ECO:0000313" key="3">
    <source>
        <dbReference type="Proteomes" id="UP000054217"/>
    </source>
</evidence>
<evidence type="ECO:0000313" key="2">
    <source>
        <dbReference type="EMBL" id="KIO06228.1"/>
    </source>
</evidence>
<dbReference type="AlphaFoldDB" id="A0A0C3JAY2"/>
<dbReference type="STRING" id="870435.A0A0C3JAY2"/>
<protein>
    <submittedName>
        <fullName evidence="2">Uncharacterized protein</fullName>
    </submittedName>
</protein>
<dbReference type="OrthoDB" id="2707230at2759"/>
<sequence length="211" mass="23658">MVPTPVQSVDFGPAVLEELTRTWHAYTAERGQSRRCGKRRKTDEGKEIPIAGHANDGASPRMRVSPTLRIQEWYERGWEAGVGYCLGVCATRWRKRKERQRKREQQDPDMLAWDDVVASAALRCLCDVRVRLIRVPSSPTPVTLGQSDALGSDEIEELLGVVRDEGTSAELVLEIVRTLLAQVSQTRSFQHAQASVIIKTSIDILIRHCSP</sequence>
<dbReference type="InParanoid" id="A0A0C3JAY2"/>
<reference evidence="2 3" key="1">
    <citation type="submission" date="2014-04" db="EMBL/GenBank/DDBJ databases">
        <authorList>
            <consortium name="DOE Joint Genome Institute"/>
            <person name="Kuo A."/>
            <person name="Kohler A."/>
            <person name="Costa M.D."/>
            <person name="Nagy L.G."/>
            <person name="Floudas D."/>
            <person name="Copeland A."/>
            <person name="Barry K.W."/>
            <person name="Cichocki N."/>
            <person name="Veneault-Fourrey C."/>
            <person name="LaButti K."/>
            <person name="Lindquist E.A."/>
            <person name="Lipzen A."/>
            <person name="Lundell T."/>
            <person name="Morin E."/>
            <person name="Murat C."/>
            <person name="Sun H."/>
            <person name="Tunlid A."/>
            <person name="Henrissat B."/>
            <person name="Grigoriev I.V."/>
            <person name="Hibbett D.S."/>
            <person name="Martin F."/>
            <person name="Nordberg H.P."/>
            <person name="Cantor M.N."/>
            <person name="Hua S.X."/>
        </authorList>
    </citation>
    <scope>NUCLEOTIDE SEQUENCE [LARGE SCALE GENOMIC DNA]</scope>
    <source>
        <strain evidence="2 3">Marx 270</strain>
    </source>
</reference>
<reference evidence="3" key="2">
    <citation type="submission" date="2015-01" db="EMBL/GenBank/DDBJ databases">
        <title>Evolutionary Origins and Diversification of the Mycorrhizal Mutualists.</title>
        <authorList>
            <consortium name="DOE Joint Genome Institute"/>
            <consortium name="Mycorrhizal Genomics Consortium"/>
            <person name="Kohler A."/>
            <person name="Kuo A."/>
            <person name="Nagy L.G."/>
            <person name="Floudas D."/>
            <person name="Copeland A."/>
            <person name="Barry K.W."/>
            <person name="Cichocki N."/>
            <person name="Veneault-Fourrey C."/>
            <person name="LaButti K."/>
            <person name="Lindquist E.A."/>
            <person name="Lipzen A."/>
            <person name="Lundell T."/>
            <person name="Morin E."/>
            <person name="Murat C."/>
            <person name="Riley R."/>
            <person name="Ohm R."/>
            <person name="Sun H."/>
            <person name="Tunlid A."/>
            <person name="Henrissat B."/>
            <person name="Grigoriev I.V."/>
            <person name="Hibbett D.S."/>
            <person name="Martin F."/>
        </authorList>
    </citation>
    <scope>NUCLEOTIDE SEQUENCE [LARGE SCALE GENOMIC DNA]</scope>
    <source>
        <strain evidence="3">Marx 270</strain>
    </source>
</reference>
<dbReference type="Proteomes" id="UP000054217">
    <property type="component" value="Unassembled WGS sequence"/>
</dbReference>
<evidence type="ECO:0000256" key="1">
    <source>
        <dbReference type="SAM" id="MobiDB-lite"/>
    </source>
</evidence>
<keyword evidence="3" id="KW-1185">Reference proteome</keyword>
<dbReference type="EMBL" id="KN831964">
    <property type="protein sequence ID" value="KIO06228.1"/>
    <property type="molecule type" value="Genomic_DNA"/>
</dbReference>
<dbReference type="HOGENOM" id="CLU_1305296_0_0_1"/>
<feature type="region of interest" description="Disordered" evidence="1">
    <location>
        <begin position="32"/>
        <end position="62"/>
    </location>
</feature>
<gene>
    <name evidence="2" type="ORF">M404DRAFT_500168</name>
</gene>
<organism evidence="2 3">
    <name type="scientific">Pisolithus tinctorius Marx 270</name>
    <dbReference type="NCBI Taxonomy" id="870435"/>
    <lineage>
        <taxon>Eukaryota</taxon>
        <taxon>Fungi</taxon>
        <taxon>Dikarya</taxon>
        <taxon>Basidiomycota</taxon>
        <taxon>Agaricomycotina</taxon>
        <taxon>Agaricomycetes</taxon>
        <taxon>Agaricomycetidae</taxon>
        <taxon>Boletales</taxon>
        <taxon>Sclerodermatineae</taxon>
        <taxon>Pisolithaceae</taxon>
        <taxon>Pisolithus</taxon>
    </lineage>
</organism>